<accession>A0A0W0YYU0</accession>
<organism evidence="2 3">
    <name type="scientific">Legionella spiritensis</name>
    <dbReference type="NCBI Taxonomy" id="452"/>
    <lineage>
        <taxon>Bacteria</taxon>
        <taxon>Pseudomonadati</taxon>
        <taxon>Pseudomonadota</taxon>
        <taxon>Gammaproteobacteria</taxon>
        <taxon>Legionellales</taxon>
        <taxon>Legionellaceae</taxon>
        <taxon>Legionella</taxon>
    </lineage>
</organism>
<keyword evidence="1" id="KW-0812">Transmembrane</keyword>
<feature type="transmembrane region" description="Helical" evidence="1">
    <location>
        <begin position="6"/>
        <end position="26"/>
    </location>
</feature>
<dbReference type="AlphaFoldDB" id="A0A0W0YYU0"/>
<gene>
    <name evidence="2" type="ORF">Lspi_1911</name>
</gene>
<dbReference type="Proteomes" id="UP000054877">
    <property type="component" value="Unassembled WGS sequence"/>
</dbReference>
<name>A0A0W0YYU0_LEGSP</name>
<dbReference type="PATRIC" id="fig|452.5.peg.2097"/>
<evidence type="ECO:0000256" key="1">
    <source>
        <dbReference type="SAM" id="Phobius"/>
    </source>
</evidence>
<reference evidence="2 3" key="1">
    <citation type="submission" date="2015-11" db="EMBL/GenBank/DDBJ databases">
        <title>Genomic analysis of 38 Legionella species identifies large and diverse effector repertoires.</title>
        <authorList>
            <person name="Burstein D."/>
            <person name="Amaro F."/>
            <person name="Zusman T."/>
            <person name="Lifshitz Z."/>
            <person name="Cohen O."/>
            <person name="Gilbert J.A."/>
            <person name="Pupko T."/>
            <person name="Shuman H.A."/>
            <person name="Segal G."/>
        </authorList>
    </citation>
    <scope>NUCLEOTIDE SEQUENCE [LARGE SCALE GENOMIC DNA]</scope>
    <source>
        <strain evidence="2 3">Mt.St.Helens-9</strain>
    </source>
</reference>
<keyword evidence="1" id="KW-0472">Membrane</keyword>
<keyword evidence="3" id="KW-1185">Reference proteome</keyword>
<evidence type="ECO:0000313" key="2">
    <source>
        <dbReference type="EMBL" id="KTD62061.1"/>
    </source>
</evidence>
<keyword evidence="1" id="KW-1133">Transmembrane helix</keyword>
<protein>
    <submittedName>
        <fullName evidence="2">Integral membrane protein (PIN domain superfamily)</fullName>
    </submittedName>
</protein>
<feature type="transmembrane region" description="Helical" evidence="1">
    <location>
        <begin position="110"/>
        <end position="131"/>
    </location>
</feature>
<dbReference type="EMBL" id="LNYX01000030">
    <property type="protein sequence ID" value="KTD62061.1"/>
    <property type="molecule type" value="Genomic_DNA"/>
</dbReference>
<evidence type="ECO:0000313" key="3">
    <source>
        <dbReference type="Proteomes" id="UP000054877"/>
    </source>
</evidence>
<dbReference type="RefSeq" id="WP_058483831.1">
    <property type="nucleotide sequence ID" value="NZ_CAAAII010000008.1"/>
</dbReference>
<dbReference type="OrthoDB" id="5637501at2"/>
<comment type="caution">
    <text evidence="2">The sequence shown here is derived from an EMBL/GenBank/DDBJ whole genome shotgun (WGS) entry which is preliminary data.</text>
</comment>
<feature type="transmembrane region" description="Helical" evidence="1">
    <location>
        <begin position="46"/>
        <end position="67"/>
    </location>
</feature>
<feature type="transmembrane region" description="Helical" evidence="1">
    <location>
        <begin position="73"/>
        <end position="90"/>
    </location>
</feature>
<sequence length="132" mass="15307">MQESLLSLLMAQIFGFYFLIIAIVMITRPRYYSSILTNLKDCRVTAFAAATFSLFIGLLLVITHNIWVFESEVIITIVAWLILIQSILWLSIPEKMMVWSHWYYSGVRYYITAIIMGIIGILLLAHGFYLFI</sequence>
<proteinExistence type="predicted"/>